<proteinExistence type="predicted"/>
<evidence type="ECO:0000313" key="5">
    <source>
        <dbReference type="WBParaSite" id="jg17487"/>
    </source>
</evidence>
<name>A0A915DAW4_9BILA</name>
<dbReference type="SUPFAM" id="SSF51011">
    <property type="entry name" value="Glycosyl hydrolase domain"/>
    <property type="match status" value="1"/>
</dbReference>
<evidence type="ECO:0000256" key="2">
    <source>
        <dbReference type="ARBA" id="ARBA00022801"/>
    </source>
</evidence>
<feature type="chain" id="PRO_5036719063" evidence="3">
    <location>
        <begin position="36"/>
        <end position="159"/>
    </location>
</feature>
<organism evidence="4 5">
    <name type="scientific">Ditylenchus dipsaci</name>
    <dbReference type="NCBI Taxonomy" id="166011"/>
    <lineage>
        <taxon>Eukaryota</taxon>
        <taxon>Metazoa</taxon>
        <taxon>Ecdysozoa</taxon>
        <taxon>Nematoda</taxon>
        <taxon>Chromadorea</taxon>
        <taxon>Rhabditida</taxon>
        <taxon>Tylenchina</taxon>
        <taxon>Tylenchomorpha</taxon>
        <taxon>Sphaerularioidea</taxon>
        <taxon>Anguinidae</taxon>
        <taxon>Anguininae</taxon>
        <taxon>Ditylenchus</taxon>
    </lineage>
</organism>
<dbReference type="GO" id="GO:0006680">
    <property type="term" value="P:glucosylceramide catabolic process"/>
    <property type="evidence" value="ECO:0007669"/>
    <property type="project" value="TreeGrafter"/>
</dbReference>
<accession>A0A915DAW4</accession>
<dbReference type="InterPro" id="IPR001139">
    <property type="entry name" value="Glyco_hydro_30"/>
</dbReference>
<keyword evidence="1 3" id="KW-0732">Signal</keyword>
<keyword evidence="4" id="KW-1185">Reference proteome</keyword>
<sequence length="159" mass="18363">MSYESLEMEANRTNYEFLFLHALLLSICSFTVVHSDESYTKCMPKVFYSPSDIVCVCNSTYCDTFPPLGQLENDQAAVYISSKSGKRFNKTVLSFSNNTDTEPKKMTNDTKTSCWKHIMVFKELNTRLGEFQWLAVTFPRMPTLIMKIFKLKIPHIKKA</sequence>
<evidence type="ECO:0000256" key="1">
    <source>
        <dbReference type="ARBA" id="ARBA00022729"/>
    </source>
</evidence>
<protein>
    <submittedName>
        <fullName evidence="5">Glucosylceramidase</fullName>
    </submittedName>
</protein>
<dbReference type="Proteomes" id="UP000887574">
    <property type="component" value="Unplaced"/>
</dbReference>
<evidence type="ECO:0000256" key="3">
    <source>
        <dbReference type="SAM" id="SignalP"/>
    </source>
</evidence>
<dbReference type="PANTHER" id="PTHR11069">
    <property type="entry name" value="GLUCOSYLCERAMIDASE"/>
    <property type="match status" value="1"/>
</dbReference>
<feature type="signal peptide" evidence="3">
    <location>
        <begin position="1"/>
        <end position="35"/>
    </location>
</feature>
<dbReference type="WBParaSite" id="jg17487">
    <property type="protein sequence ID" value="jg17487"/>
    <property type="gene ID" value="jg17487"/>
</dbReference>
<reference evidence="5" key="1">
    <citation type="submission" date="2022-11" db="UniProtKB">
        <authorList>
            <consortium name="WormBaseParasite"/>
        </authorList>
    </citation>
    <scope>IDENTIFICATION</scope>
</reference>
<dbReference type="AlphaFoldDB" id="A0A915DAW4"/>
<keyword evidence="2" id="KW-0378">Hydrolase</keyword>
<dbReference type="PANTHER" id="PTHR11069:SF23">
    <property type="entry name" value="LYSOSOMAL ACID GLUCOSYLCERAMIDASE"/>
    <property type="match status" value="1"/>
</dbReference>
<evidence type="ECO:0000313" key="4">
    <source>
        <dbReference type="Proteomes" id="UP000887574"/>
    </source>
</evidence>
<dbReference type="GO" id="GO:0004348">
    <property type="term" value="F:glucosylceramidase activity"/>
    <property type="evidence" value="ECO:0007669"/>
    <property type="project" value="InterPro"/>
</dbReference>
<dbReference type="GO" id="GO:0016020">
    <property type="term" value="C:membrane"/>
    <property type="evidence" value="ECO:0007669"/>
    <property type="project" value="GOC"/>
</dbReference>